<organism evidence="5 6">
    <name type="scientific">Brachionus calyciflorus</name>
    <dbReference type="NCBI Taxonomy" id="104777"/>
    <lineage>
        <taxon>Eukaryota</taxon>
        <taxon>Metazoa</taxon>
        <taxon>Spiralia</taxon>
        <taxon>Gnathifera</taxon>
        <taxon>Rotifera</taxon>
        <taxon>Eurotatoria</taxon>
        <taxon>Monogononta</taxon>
        <taxon>Pseudotrocha</taxon>
        <taxon>Ploima</taxon>
        <taxon>Brachionidae</taxon>
        <taxon>Brachionus</taxon>
    </lineage>
</organism>
<dbReference type="InterPro" id="IPR053134">
    <property type="entry name" value="RNA-dir_DNA_polymerase"/>
</dbReference>
<dbReference type="InterPro" id="IPR043128">
    <property type="entry name" value="Rev_trsase/Diguanyl_cyclase"/>
</dbReference>
<evidence type="ECO:0000256" key="1">
    <source>
        <dbReference type="ARBA" id="ARBA00022801"/>
    </source>
</evidence>
<feature type="transmembrane region" description="Helical" evidence="2">
    <location>
        <begin position="98"/>
        <end position="118"/>
    </location>
</feature>
<dbReference type="Proteomes" id="UP000663879">
    <property type="component" value="Unassembled WGS sequence"/>
</dbReference>
<evidence type="ECO:0000313" key="5">
    <source>
        <dbReference type="EMBL" id="CAF1018509.1"/>
    </source>
</evidence>
<keyword evidence="2" id="KW-0472">Membrane</keyword>
<dbReference type="PANTHER" id="PTHR24559:SF444">
    <property type="entry name" value="REVERSE TRANSCRIPTASE DOMAIN-CONTAINING PROTEIN"/>
    <property type="match status" value="1"/>
</dbReference>
<keyword evidence="2" id="KW-1133">Transmembrane helix</keyword>
<dbReference type="PROSITE" id="PS50878">
    <property type="entry name" value="RT_POL"/>
    <property type="match status" value="1"/>
</dbReference>
<sequence>MFTLICTLYNAFELVVYRKIWELVDKTEPKIHFNQPEEPAYSIQFFTEKLMEFFYELKNNVLIQPWPVLVWNLFFWLGTISTAWSVLVFLVKSKPTRVIVGLIVRILGLIKLGFLKVIKSSDWYQKRQLMPPRYQNGDNIFGWISTFERQTQELNDNSKRKLLLQLLNSSCYEMLEHYLLKEKPNSTYLDIKKALLRLLSRQVQNCDPVYSFVGRAQTENENLFQFVGALKKLAREAFDNESVDREELIKDRFIRGIKDDRIKEKLCSTFNLTLGEMVEFASEWVSRYKKIDLIVSKPKLNMLQTVPWKPSSLLEQNDFEKKTKRVRFYSTPEDEQNKTEEKPSICIQESSSAFKTPTVENKFLNILQMSSAQTPDIHISCPAPLRGQCKVEDKLVVFDLDTGADISALSGSIFNCLNPKPRLIKNNREIISAGGKMTNVLGLARVSIQLGNDKFSSYVLIVDELALDCLIGRDLIPYSKTLKKISKEIGRSVKEISNEVLKTKLADSKLLLTKNPRQKKSSKRLNRSKGPLNHLTEHILINHLTSNEEDSERLDEFRKIINEKLTTISASSLADLSRNEPGPVEHVIRLTNPSKQPVRHKVRRVPYSKRAEFKKMLDEMLDAKLIQRSESSWSLPVLLVAKPDGTIRFTVDYSKLNNDTVKDAHPLPNSEDMFALLANSRWYTKFDLLSGYYQIALEKESRKYTAFSCEWGLYEYTVMPMGLTNAPETFSVL</sequence>
<dbReference type="GO" id="GO:0004190">
    <property type="term" value="F:aspartic-type endopeptidase activity"/>
    <property type="evidence" value="ECO:0007669"/>
    <property type="project" value="InterPro"/>
</dbReference>
<dbReference type="Gene3D" id="3.10.10.10">
    <property type="entry name" value="HIV Type 1 Reverse Transcriptase, subunit A, domain 1"/>
    <property type="match status" value="1"/>
</dbReference>
<feature type="domain" description="Peptidase A2" evidence="3">
    <location>
        <begin position="396"/>
        <end position="475"/>
    </location>
</feature>
<dbReference type="SUPFAM" id="SSF50630">
    <property type="entry name" value="Acid proteases"/>
    <property type="match status" value="1"/>
</dbReference>
<feature type="domain" description="Reverse transcriptase" evidence="4">
    <location>
        <begin position="621"/>
        <end position="733"/>
    </location>
</feature>
<dbReference type="InterPro" id="IPR001995">
    <property type="entry name" value="Peptidase_A2_cat"/>
</dbReference>
<dbReference type="Gene3D" id="2.40.70.10">
    <property type="entry name" value="Acid Proteases"/>
    <property type="match status" value="1"/>
</dbReference>
<dbReference type="EMBL" id="CAJNOC010004354">
    <property type="protein sequence ID" value="CAF1018509.1"/>
    <property type="molecule type" value="Genomic_DNA"/>
</dbReference>
<dbReference type="PROSITE" id="PS50175">
    <property type="entry name" value="ASP_PROT_RETROV"/>
    <property type="match status" value="1"/>
</dbReference>
<evidence type="ECO:0000256" key="2">
    <source>
        <dbReference type="SAM" id="Phobius"/>
    </source>
</evidence>
<keyword evidence="6" id="KW-1185">Reference proteome</keyword>
<comment type="caution">
    <text evidence="5">The sequence shown here is derived from an EMBL/GenBank/DDBJ whole genome shotgun (WGS) entry which is preliminary data.</text>
</comment>
<dbReference type="Gene3D" id="3.30.70.270">
    <property type="match status" value="1"/>
</dbReference>
<dbReference type="Pfam" id="PF00078">
    <property type="entry name" value="RVT_1"/>
    <property type="match status" value="1"/>
</dbReference>
<dbReference type="InterPro" id="IPR043502">
    <property type="entry name" value="DNA/RNA_pol_sf"/>
</dbReference>
<dbReference type="InterPro" id="IPR000477">
    <property type="entry name" value="RT_dom"/>
</dbReference>
<accession>A0A814I228</accession>
<proteinExistence type="predicted"/>
<evidence type="ECO:0008006" key="7">
    <source>
        <dbReference type="Google" id="ProtNLM"/>
    </source>
</evidence>
<keyword evidence="1" id="KW-0378">Hydrolase</keyword>
<keyword evidence="2" id="KW-0812">Transmembrane</keyword>
<dbReference type="OrthoDB" id="420169at2759"/>
<dbReference type="SUPFAM" id="SSF56672">
    <property type="entry name" value="DNA/RNA polymerases"/>
    <property type="match status" value="1"/>
</dbReference>
<evidence type="ECO:0000313" key="6">
    <source>
        <dbReference type="Proteomes" id="UP000663879"/>
    </source>
</evidence>
<dbReference type="AlphaFoldDB" id="A0A814I228"/>
<feature type="transmembrane region" description="Helical" evidence="2">
    <location>
        <begin position="69"/>
        <end position="91"/>
    </location>
</feature>
<dbReference type="GO" id="GO:0006508">
    <property type="term" value="P:proteolysis"/>
    <property type="evidence" value="ECO:0007669"/>
    <property type="project" value="InterPro"/>
</dbReference>
<dbReference type="PANTHER" id="PTHR24559">
    <property type="entry name" value="TRANSPOSON TY3-I GAG-POL POLYPROTEIN"/>
    <property type="match status" value="1"/>
</dbReference>
<evidence type="ECO:0000259" key="4">
    <source>
        <dbReference type="PROSITE" id="PS50878"/>
    </source>
</evidence>
<evidence type="ECO:0000259" key="3">
    <source>
        <dbReference type="PROSITE" id="PS50175"/>
    </source>
</evidence>
<dbReference type="CDD" id="cd01647">
    <property type="entry name" value="RT_LTR"/>
    <property type="match status" value="1"/>
</dbReference>
<gene>
    <name evidence="5" type="ORF">OXX778_LOCUS17256</name>
</gene>
<reference evidence="5" key="1">
    <citation type="submission" date="2021-02" db="EMBL/GenBank/DDBJ databases">
        <authorList>
            <person name="Nowell W R."/>
        </authorList>
    </citation>
    <scope>NUCLEOTIDE SEQUENCE</scope>
    <source>
        <strain evidence="5">Ploen Becks lab</strain>
    </source>
</reference>
<name>A0A814I228_9BILA</name>
<protein>
    <recommendedName>
        <fullName evidence="7">Reverse transcriptase domain-containing protein</fullName>
    </recommendedName>
</protein>
<dbReference type="InterPro" id="IPR021109">
    <property type="entry name" value="Peptidase_aspartic_dom_sf"/>
</dbReference>